<evidence type="ECO:0000313" key="1">
    <source>
        <dbReference type="EMBL" id="KAG2210967.1"/>
    </source>
</evidence>
<protein>
    <submittedName>
        <fullName evidence="1">Uncharacterized protein</fullName>
    </submittedName>
</protein>
<dbReference type="AlphaFoldDB" id="A0A8H7V9Y6"/>
<dbReference type="EMBL" id="JAEPRD010000010">
    <property type="protein sequence ID" value="KAG2210967.1"/>
    <property type="molecule type" value="Genomic_DNA"/>
</dbReference>
<organism evidence="1 2">
    <name type="scientific">Mucor saturninus</name>
    <dbReference type="NCBI Taxonomy" id="64648"/>
    <lineage>
        <taxon>Eukaryota</taxon>
        <taxon>Fungi</taxon>
        <taxon>Fungi incertae sedis</taxon>
        <taxon>Mucoromycota</taxon>
        <taxon>Mucoromycotina</taxon>
        <taxon>Mucoromycetes</taxon>
        <taxon>Mucorales</taxon>
        <taxon>Mucorineae</taxon>
        <taxon>Mucoraceae</taxon>
        <taxon>Mucor</taxon>
    </lineage>
</organism>
<comment type="caution">
    <text evidence="1">The sequence shown here is derived from an EMBL/GenBank/DDBJ whole genome shotgun (WGS) entry which is preliminary data.</text>
</comment>
<dbReference type="OrthoDB" id="8928061at2759"/>
<dbReference type="Proteomes" id="UP000603453">
    <property type="component" value="Unassembled WGS sequence"/>
</dbReference>
<gene>
    <name evidence="1" type="ORF">INT47_000127</name>
</gene>
<proteinExistence type="predicted"/>
<name>A0A8H7V9Y6_9FUNG</name>
<accession>A0A8H7V9Y6</accession>
<keyword evidence="2" id="KW-1185">Reference proteome</keyword>
<sequence length="87" mass="10042">MTENELEEIEDNFAVLLLKEEEGCLVQPEAAKKAIILYSTAYRMCNEANESGGKGFPRFEKISKHDNRGRPLILIEEHIQFLLKYVE</sequence>
<evidence type="ECO:0000313" key="2">
    <source>
        <dbReference type="Proteomes" id="UP000603453"/>
    </source>
</evidence>
<reference evidence="1" key="1">
    <citation type="submission" date="2020-12" db="EMBL/GenBank/DDBJ databases">
        <title>Metabolic potential, ecology and presence of endohyphal bacteria is reflected in genomic diversity of Mucoromycotina.</title>
        <authorList>
            <person name="Muszewska A."/>
            <person name="Okrasinska A."/>
            <person name="Steczkiewicz K."/>
            <person name="Drgas O."/>
            <person name="Orlowska M."/>
            <person name="Perlinska-Lenart U."/>
            <person name="Aleksandrzak-Piekarczyk T."/>
            <person name="Szatraj K."/>
            <person name="Zielenkiewicz U."/>
            <person name="Pilsyk S."/>
            <person name="Malc E."/>
            <person name="Mieczkowski P."/>
            <person name="Kruszewska J.S."/>
            <person name="Biernat P."/>
            <person name="Pawlowska J."/>
        </authorList>
    </citation>
    <scope>NUCLEOTIDE SEQUENCE</scope>
    <source>
        <strain evidence="1">WA0000017839</strain>
    </source>
</reference>